<dbReference type="PANTHER" id="PTHR43739:SF5">
    <property type="entry name" value="EXO-ALPHA-SIALIDASE"/>
    <property type="match status" value="1"/>
</dbReference>
<comment type="caution">
    <text evidence="3">The sequence shown here is derived from an EMBL/GenBank/DDBJ whole genome shotgun (WGS) entry which is preliminary data.</text>
</comment>
<evidence type="ECO:0000313" key="3">
    <source>
        <dbReference type="EMBL" id="OBY62056.1"/>
    </source>
</evidence>
<organism evidence="3 4">
    <name type="scientific">Polaribacter vadi</name>
    <dbReference type="NCBI Taxonomy" id="1774273"/>
    <lineage>
        <taxon>Bacteria</taxon>
        <taxon>Pseudomonadati</taxon>
        <taxon>Bacteroidota</taxon>
        <taxon>Flavobacteriia</taxon>
        <taxon>Flavobacteriales</taxon>
        <taxon>Flavobacteriaceae</taxon>
    </lineage>
</organism>
<accession>A0A1B8TQU4</accession>
<dbReference type="Proteomes" id="UP000092584">
    <property type="component" value="Unassembled WGS sequence"/>
</dbReference>
<evidence type="ECO:0000313" key="4">
    <source>
        <dbReference type="Proteomes" id="UP000092584"/>
    </source>
</evidence>
<dbReference type="Gene3D" id="2.130.10.10">
    <property type="entry name" value="YVTN repeat-like/Quinoprotein amine dehydrogenase"/>
    <property type="match status" value="3"/>
</dbReference>
<dbReference type="InterPro" id="IPR026444">
    <property type="entry name" value="Secre_tail"/>
</dbReference>
<dbReference type="RefSeq" id="WP_065320410.1">
    <property type="nucleotide sequence ID" value="NZ_CP017477.1"/>
</dbReference>
<dbReference type="InterPro" id="IPR052025">
    <property type="entry name" value="Xyloglucanase_GH74"/>
</dbReference>
<name>A0A1B8TQU4_9FLAO</name>
<dbReference type="NCBIfam" id="TIGR04183">
    <property type="entry name" value="Por_Secre_tail"/>
    <property type="match status" value="1"/>
</dbReference>
<dbReference type="STRING" id="1774273.LPB03_14455"/>
<keyword evidence="1" id="KW-0732">Signal</keyword>
<evidence type="ECO:0000256" key="1">
    <source>
        <dbReference type="ARBA" id="ARBA00022729"/>
    </source>
</evidence>
<reference evidence="4" key="1">
    <citation type="submission" date="2016-02" db="EMBL/GenBank/DDBJ databases">
        <authorList>
            <person name="Shin S.-K."/>
            <person name="Yi H."/>
            <person name="Kim E."/>
        </authorList>
    </citation>
    <scope>NUCLEOTIDE SEQUENCE [LARGE SCALE GENOMIC DNA]</scope>
    <source>
        <strain evidence="4">LPB0003</strain>
    </source>
</reference>
<sequence length="1153" mass="126726">MRKFYKTTSFFIITFLFLFTSCHKQDNKIDDVEIEPIKHKKQKRNPNVRHKKGIEEIADYQLAIRKTIDAKESSYQKGYLLEEFKKATAYLSKSQSKSFLSPVFTERGPANVPGRTRGIAVDPTDNKNWFAATASGGVWLTEDEGVTWRNLTDTTIPNLATSTIVISPQDPNTLYVGTGEPFGNLGAVGGAGVFKSTDGGQTWSVLSNSATFGDVGRIIINPLDKNNVVIGTTNGIYRTVNGGNNWTQTYNSSNWVQDLDADPSNFNILYGSVRNFGMVKSTDGGLTWSTILDRADFNSNHSRFETAISPADPNTIFVSVYSSSGATVGVNTDFYVSRNKGVSFTNLKTTRSSEEANLLTGQGWYDNIIMAHPFNANVFYVGGVAVFKVTISGANFTFTSIASGYNNAEINTDVHVDQHGMTTILGNNQDFRILLANDGGLYSTSFKTDPGSSDGDWSDLVLGKNSTQFYGATKQNGADNYIAGAQDNGCWISQGNNSDKTKTYQKILGGDGFEVIWHYNKPGNFIGVSQNYGQVGRYINNVGALSNFEESGSAAAPFYAKLSNADNNPDAVFAVTTTGVWRSIDFAGTWTQTLIPVGFQSTYSSTMNVEVSTADPNVVWAGGAMTEDGLTSLHVSEDNGLTFKQTSSYDNPKNNHSLNISGIGVSLTERNRAYALFSSQNAAKVLKTEDLGVTWTDISGFASSSRTTFPDVAVHSIIEMPFDKNILWVGTDIGIFETLNGGGTWALLNNFLPVAVYDMKIVNNQVVISTYGRGIWSATLNELDSYTLPTFLTEPTVTSAQKGIESNKTLVKYNVTTDDVNRVKIFIDDVEKPEVIQDFNTGVIYQYETANLSEGVHKFGIQLFDDSKNSKTLLKEYEFSVINFDEASQTAGIDQFSNADVYTINAEFSVNNMDGTVTQPVLNNTDHPYLGNKVYTTILRRPLTITEANKNFIYEDMAIVEPFTDDLSDLDSFYDYVIIEASTDLQTWKTLDKYDSRRFPEWLTEFNKGVTASANDNLFKSQSILLTDKGFSVGETIVFRFRLVSDPAANSFGWAIKSIQGSVASIDDVVNGVKLLTVYPTISKGNFTVFGKNTLGKTKIQIIDITGKSVYKNTLDFNLKEKQPVSVNLNAGVYILQVIGNNNKKSSQKIIIE</sequence>
<dbReference type="AlphaFoldDB" id="A0A1B8TQU4"/>
<dbReference type="GO" id="GO:0010411">
    <property type="term" value="P:xyloglucan metabolic process"/>
    <property type="evidence" value="ECO:0007669"/>
    <property type="project" value="TreeGrafter"/>
</dbReference>
<keyword evidence="4" id="KW-1185">Reference proteome</keyword>
<feature type="domain" description="Secretion system C-terminal sorting" evidence="2">
    <location>
        <begin position="1078"/>
        <end position="1152"/>
    </location>
</feature>
<proteinExistence type="predicted"/>
<dbReference type="KEGG" id="pob:LPB03_14455"/>
<dbReference type="OrthoDB" id="9757947at2"/>
<protein>
    <recommendedName>
        <fullName evidence="2">Secretion system C-terminal sorting domain-containing protein</fullName>
    </recommendedName>
</protein>
<evidence type="ECO:0000259" key="2">
    <source>
        <dbReference type="Pfam" id="PF18962"/>
    </source>
</evidence>
<dbReference type="PANTHER" id="PTHR43739">
    <property type="entry name" value="XYLOGLUCANASE (EUROFUNG)"/>
    <property type="match status" value="1"/>
</dbReference>
<dbReference type="PROSITE" id="PS51257">
    <property type="entry name" value="PROKAR_LIPOPROTEIN"/>
    <property type="match status" value="1"/>
</dbReference>
<dbReference type="CDD" id="cd15482">
    <property type="entry name" value="Sialidase_non-viral"/>
    <property type="match status" value="1"/>
</dbReference>
<gene>
    <name evidence="3" type="ORF">LPB3_14850</name>
</gene>
<dbReference type="Pfam" id="PF18962">
    <property type="entry name" value="Por_Secre_tail"/>
    <property type="match status" value="1"/>
</dbReference>
<dbReference type="SUPFAM" id="SSF110296">
    <property type="entry name" value="Oligoxyloglucan reducing end-specific cellobiohydrolase"/>
    <property type="match status" value="2"/>
</dbReference>
<dbReference type="EMBL" id="LSFM01000025">
    <property type="protein sequence ID" value="OBY62056.1"/>
    <property type="molecule type" value="Genomic_DNA"/>
</dbReference>
<dbReference type="InterPro" id="IPR015943">
    <property type="entry name" value="WD40/YVTN_repeat-like_dom_sf"/>
</dbReference>